<organism evidence="1 2">
    <name type="scientific">Roseivirga seohaensis subsp. aquiponti</name>
    <dbReference type="NCBI Taxonomy" id="1566026"/>
    <lineage>
        <taxon>Bacteria</taxon>
        <taxon>Pseudomonadati</taxon>
        <taxon>Bacteroidota</taxon>
        <taxon>Cytophagia</taxon>
        <taxon>Cytophagales</taxon>
        <taxon>Roseivirgaceae</taxon>
        <taxon>Roseivirga</taxon>
    </lineage>
</organism>
<dbReference type="SUPFAM" id="SSF46689">
    <property type="entry name" value="Homeodomain-like"/>
    <property type="match status" value="1"/>
</dbReference>
<dbReference type="InterPro" id="IPR007367">
    <property type="entry name" value="DUF433"/>
</dbReference>
<comment type="caution">
    <text evidence="1">The sequence shown here is derived from an EMBL/GenBank/DDBJ whole genome shotgun (WGS) entry which is preliminary data.</text>
</comment>
<evidence type="ECO:0008006" key="3">
    <source>
        <dbReference type="Google" id="ProtNLM"/>
    </source>
</evidence>
<accession>A0A0L8AMF1</accession>
<name>A0A0L8AMF1_9BACT</name>
<dbReference type="InterPro" id="IPR009057">
    <property type="entry name" value="Homeodomain-like_sf"/>
</dbReference>
<dbReference type="PANTHER" id="PTHR34849">
    <property type="entry name" value="SSL5025 PROTEIN"/>
    <property type="match status" value="1"/>
</dbReference>
<dbReference type="InterPro" id="IPR036388">
    <property type="entry name" value="WH-like_DNA-bd_sf"/>
</dbReference>
<dbReference type="RefSeq" id="WP_053222885.1">
    <property type="nucleotide sequence ID" value="NZ_JSVA01000007.1"/>
</dbReference>
<gene>
    <name evidence="1" type="ORF">OB69_06460</name>
</gene>
<evidence type="ECO:0000313" key="2">
    <source>
        <dbReference type="Proteomes" id="UP000036908"/>
    </source>
</evidence>
<dbReference type="AlphaFoldDB" id="A0A0L8AMF1"/>
<dbReference type="OrthoDB" id="1494556at2"/>
<evidence type="ECO:0000313" key="1">
    <source>
        <dbReference type="EMBL" id="KOF03519.1"/>
    </source>
</evidence>
<dbReference type="Proteomes" id="UP000036908">
    <property type="component" value="Unassembled WGS sequence"/>
</dbReference>
<dbReference type="PATRIC" id="fig|1566026.4.peg.3120"/>
<dbReference type="EMBL" id="JSVA01000007">
    <property type="protein sequence ID" value="KOF03519.1"/>
    <property type="molecule type" value="Genomic_DNA"/>
</dbReference>
<proteinExistence type="predicted"/>
<reference evidence="2" key="1">
    <citation type="submission" date="2014-11" db="EMBL/GenBank/DDBJ databases">
        <title>Genome sequencing of Roseivirga sp. D-25.</title>
        <authorList>
            <person name="Selvaratnam C."/>
            <person name="Thevarajoo S."/>
            <person name="Goh K.M."/>
            <person name="Eee R."/>
            <person name="Chan K.-G."/>
            <person name="Chong C.S."/>
        </authorList>
    </citation>
    <scope>NUCLEOTIDE SEQUENCE [LARGE SCALE GENOMIC DNA]</scope>
    <source>
        <strain evidence="2">D-25</strain>
    </source>
</reference>
<dbReference type="Gene3D" id="1.10.10.10">
    <property type="entry name" value="Winged helix-like DNA-binding domain superfamily/Winged helix DNA-binding domain"/>
    <property type="match status" value="1"/>
</dbReference>
<keyword evidence="2" id="KW-1185">Reference proteome</keyword>
<dbReference type="Pfam" id="PF04255">
    <property type="entry name" value="DUF433"/>
    <property type="match status" value="1"/>
</dbReference>
<protein>
    <recommendedName>
        <fullName evidence="3">Antitoxin</fullName>
    </recommendedName>
</protein>
<sequence>MDWRNYIIADDTVLLGKPTVKGTRVSVEHIIGLLAQGWTEDQILENYPRLNHESLQAVFSYIQACLKDGLLYTTS</sequence>
<dbReference type="PANTHER" id="PTHR34849:SF3">
    <property type="entry name" value="SSR2962 PROTEIN"/>
    <property type="match status" value="1"/>
</dbReference>